<organism evidence="1 2">
    <name type="scientific">Microvirga puerhi</name>
    <dbReference type="NCBI Taxonomy" id="2876078"/>
    <lineage>
        <taxon>Bacteria</taxon>
        <taxon>Pseudomonadati</taxon>
        <taxon>Pseudomonadota</taxon>
        <taxon>Alphaproteobacteria</taxon>
        <taxon>Hyphomicrobiales</taxon>
        <taxon>Methylobacteriaceae</taxon>
        <taxon>Microvirga</taxon>
    </lineage>
</organism>
<proteinExistence type="predicted"/>
<gene>
    <name evidence="1" type="ORF">K9B37_22980</name>
</gene>
<keyword evidence="2" id="KW-1185">Reference proteome</keyword>
<name>A0ABS7VU62_9HYPH</name>
<dbReference type="RefSeq" id="WP_224315889.1">
    <property type="nucleotide sequence ID" value="NZ_JAIRBM010000028.1"/>
</dbReference>
<reference evidence="1 2" key="1">
    <citation type="submission" date="2021-09" db="EMBL/GenBank/DDBJ databases">
        <title>The complete genome sequence of a new microorganism.</title>
        <authorList>
            <person name="Zi Z."/>
        </authorList>
    </citation>
    <scope>NUCLEOTIDE SEQUENCE [LARGE SCALE GENOMIC DNA]</scope>
    <source>
        <strain evidence="1 2">WGZ8</strain>
    </source>
</reference>
<protein>
    <submittedName>
        <fullName evidence="1">Uncharacterized protein</fullName>
    </submittedName>
</protein>
<accession>A0ABS7VU62</accession>
<evidence type="ECO:0000313" key="1">
    <source>
        <dbReference type="EMBL" id="MBZ6079123.1"/>
    </source>
</evidence>
<dbReference type="Proteomes" id="UP000704176">
    <property type="component" value="Unassembled WGS sequence"/>
</dbReference>
<evidence type="ECO:0000313" key="2">
    <source>
        <dbReference type="Proteomes" id="UP000704176"/>
    </source>
</evidence>
<dbReference type="EMBL" id="JAIRBM010000028">
    <property type="protein sequence ID" value="MBZ6079123.1"/>
    <property type="molecule type" value="Genomic_DNA"/>
</dbReference>
<sequence length="80" mass="8829">MDDRLSREEVSALVGPADDEVLTEILKLGVNRTELTEAYAWLENGEVLSKDGRHPPSGRVARLIEILQACDEDLSEAPKP</sequence>
<comment type="caution">
    <text evidence="1">The sequence shown here is derived from an EMBL/GenBank/DDBJ whole genome shotgun (WGS) entry which is preliminary data.</text>
</comment>